<reference evidence="2" key="1">
    <citation type="journal article" date="2022" name="Mol. Ecol. Resour.">
        <title>The genomes of chicory, endive, great burdock and yacon provide insights into Asteraceae palaeo-polyploidization history and plant inulin production.</title>
        <authorList>
            <person name="Fan W."/>
            <person name="Wang S."/>
            <person name="Wang H."/>
            <person name="Wang A."/>
            <person name="Jiang F."/>
            <person name="Liu H."/>
            <person name="Zhao H."/>
            <person name="Xu D."/>
            <person name="Zhang Y."/>
        </authorList>
    </citation>
    <scope>NUCLEOTIDE SEQUENCE [LARGE SCALE GENOMIC DNA]</scope>
    <source>
        <strain evidence="2">cv. Niubang</strain>
    </source>
</reference>
<dbReference type="Proteomes" id="UP001055879">
    <property type="component" value="Linkage Group LG07"/>
</dbReference>
<name>A0ACB9AZF4_ARCLA</name>
<dbReference type="EMBL" id="CM042053">
    <property type="protein sequence ID" value="KAI3715096.1"/>
    <property type="molecule type" value="Genomic_DNA"/>
</dbReference>
<sequence>MFLDVHSHEQHPEGLTHLKTTSQALLQMAECPTTLPMAQSHGHNRTITTTYGTHHAIVTGDSALVIIAVPLSCQPTMLRYKSNDCDLRLFLGHCHTTPLRLEIPDPIQ</sequence>
<evidence type="ECO:0000313" key="1">
    <source>
        <dbReference type="EMBL" id="KAI3715096.1"/>
    </source>
</evidence>
<proteinExistence type="predicted"/>
<gene>
    <name evidence="1" type="ORF">L6452_22063</name>
</gene>
<keyword evidence="2" id="KW-1185">Reference proteome</keyword>
<accession>A0ACB9AZF4</accession>
<comment type="caution">
    <text evidence="1">The sequence shown here is derived from an EMBL/GenBank/DDBJ whole genome shotgun (WGS) entry which is preliminary data.</text>
</comment>
<reference evidence="1 2" key="2">
    <citation type="journal article" date="2022" name="Mol. Ecol. Resour.">
        <title>The genomes of chicory, endive, great burdock and yacon provide insights into Asteraceae paleo-polyploidization history and plant inulin production.</title>
        <authorList>
            <person name="Fan W."/>
            <person name="Wang S."/>
            <person name="Wang H."/>
            <person name="Wang A."/>
            <person name="Jiang F."/>
            <person name="Liu H."/>
            <person name="Zhao H."/>
            <person name="Xu D."/>
            <person name="Zhang Y."/>
        </authorList>
    </citation>
    <scope>NUCLEOTIDE SEQUENCE [LARGE SCALE GENOMIC DNA]</scope>
    <source>
        <strain evidence="2">cv. Niubang</strain>
    </source>
</reference>
<organism evidence="1 2">
    <name type="scientific">Arctium lappa</name>
    <name type="common">Greater burdock</name>
    <name type="synonym">Lappa major</name>
    <dbReference type="NCBI Taxonomy" id="4217"/>
    <lineage>
        <taxon>Eukaryota</taxon>
        <taxon>Viridiplantae</taxon>
        <taxon>Streptophyta</taxon>
        <taxon>Embryophyta</taxon>
        <taxon>Tracheophyta</taxon>
        <taxon>Spermatophyta</taxon>
        <taxon>Magnoliopsida</taxon>
        <taxon>eudicotyledons</taxon>
        <taxon>Gunneridae</taxon>
        <taxon>Pentapetalae</taxon>
        <taxon>asterids</taxon>
        <taxon>campanulids</taxon>
        <taxon>Asterales</taxon>
        <taxon>Asteraceae</taxon>
        <taxon>Carduoideae</taxon>
        <taxon>Cardueae</taxon>
        <taxon>Arctiinae</taxon>
        <taxon>Arctium</taxon>
    </lineage>
</organism>
<protein>
    <submittedName>
        <fullName evidence="1">Uncharacterized protein</fullName>
    </submittedName>
</protein>
<evidence type="ECO:0000313" key="2">
    <source>
        <dbReference type="Proteomes" id="UP001055879"/>
    </source>
</evidence>